<evidence type="ECO:0000313" key="3">
    <source>
        <dbReference type="Proteomes" id="UP000222824"/>
    </source>
</evidence>
<protein>
    <recommendedName>
        <fullName evidence="1">Aminotransferase class I/classII large domain-containing protein</fullName>
    </recommendedName>
</protein>
<organism evidence="2 3">
    <name type="scientific">Halorubrum persicum</name>
    <dbReference type="NCBI Taxonomy" id="1383844"/>
    <lineage>
        <taxon>Archaea</taxon>
        <taxon>Methanobacteriati</taxon>
        <taxon>Methanobacteriota</taxon>
        <taxon>Stenosarchaea group</taxon>
        <taxon>Halobacteria</taxon>
        <taxon>Halobacteriales</taxon>
        <taxon>Haloferacaceae</taxon>
        <taxon>Halorubrum</taxon>
    </lineage>
</organism>
<dbReference type="InterPro" id="IPR015422">
    <property type="entry name" value="PyrdxlP-dep_Trfase_small"/>
</dbReference>
<dbReference type="Gene3D" id="3.40.640.10">
    <property type="entry name" value="Type I PLP-dependent aspartate aminotransferase-like (Major domain)"/>
    <property type="match status" value="1"/>
</dbReference>
<gene>
    <name evidence="2" type="ORF">DJ69_02250</name>
</gene>
<dbReference type="Pfam" id="PF00155">
    <property type="entry name" value="Aminotran_1_2"/>
    <property type="match status" value="1"/>
</dbReference>
<dbReference type="SUPFAM" id="SSF53383">
    <property type="entry name" value="PLP-dependent transferases"/>
    <property type="match status" value="1"/>
</dbReference>
<dbReference type="GO" id="GO:0030170">
    <property type="term" value="F:pyridoxal phosphate binding"/>
    <property type="evidence" value="ECO:0007669"/>
    <property type="project" value="InterPro"/>
</dbReference>
<dbReference type="RefSeq" id="WP_099254126.1">
    <property type="nucleotide sequence ID" value="NZ_NHOA01000016.1"/>
</dbReference>
<dbReference type="InterPro" id="IPR015421">
    <property type="entry name" value="PyrdxlP-dep_Trfase_major"/>
</dbReference>
<comment type="caution">
    <text evidence="2">The sequence shown here is derived from an EMBL/GenBank/DDBJ whole genome shotgun (WGS) entry which is preliminary data.</text>
</comment>
<dbReference type="EMBL" id="NHOA01000016">
    <property type="protein sequence ID" value="PHQ40156.1"/>
    <property type="molecule type" value="Genomic_DNA"/>
</dbReference>
<dbReference type="PANTHER" id="PTHR43510:SF1">
    <property type="entry name" value="AMINOTRANSFERASE FUNCTION, HYPOTHETICAL (EUROFUNG)"/>
    <property type="match status" value="1"/>
</dbReference>
<dbReference type="OrthoDB" id="33635at2157"/>
<dbReference type="InterPro" id="IPR015424">
    <property type="entry name" value="PyrdxlP-dep_Trfase"/>
</dbReference>
<proteinExistence type="predicted"/>
<keyword evidence="3" id="KW-1185">Reference proteome</keyword>
<dbReference type="InterPro" id="IPR004839">
    <property type="entry name" value="Aminotransferase_I/II_large"/>
</dbReference>
<name>A0A2G1WMF6_9EURY</name>
<feature type="domain" description="Aminotransferase class I/classII large" evidence="1">
    <location>
        <begin position="45"/>
        <end position="362"/>
    </location>
</feature>
<reference evidence="2 3" key="1">
    <citation type="journal article" date="2014" name="Front. Microbiol.">
        <title>Population and genomic analysis of the genus Halorubrum.</title>
        <authorList>
            <person name="Fullmer M.S."/>
            <person name="Soucy S.M."/>
            <person name="Swithers K.S."/>
            <person name="Makkay A.M."/>
            <person name="Wheeler R."/>
            <person name="Ventosa A."/>
            <person name="Gogarten J.P."/>
            <person name="Papke R.T."/>
        </authorList>
    </citation>
    <scope>NUCLEOTIDE SEQUENCE [LARGE SCALE GENOMIC DNA]</scope>
    <source>
        <strain evidence="2 3">C49</strain>
    </source>
</reference>
<evidence type="ECO:0000259" key="1">
    <source>
        <dbReference type="Pfam" id="PF00155"/>
    </source>
</evidence>
<dbReference type="AlphaFoldDB" id="A0A2G1WMF6"/>
<dbReference type="PANTHER" id="PTHR43510">
    <property type="entry name" value="AMINOTRANSFERASE FUNCTION, HYPOTHETICAL (EUROFUNG)"/>
    <property type="match status" value="1"/>
</dbReference>
<dbReference type="Proteomes" id="UP000222824">
    <property type="component" value="Unassembled WGS sequence"/>
</dbReference>
<sequence length="370" mass="39312">MRPSQSHGGIDYIEWAIDRPDSVRYDFAASDLASDVTDGIPEVLADLPPPDSDRSFESFVAARYGPEVSPENVLVTPGATAANTLLTADAVSRAGASTPRVVTETPGYEPLSATPWTFRANLTYVERTPETGYGVTQNALREALGETVCLVSLTNRHNPSGRLLSRERLESLGATVSRAGGLLLVDEVYAPFVDPPVTGPGTAFGGPTAAGVPSTVVTNSLTKFFGLDSLRLGWLVGGPELVDRLSGLQHHLLDVSRTSRHFGRVALDNAGTLADRSRDLLRENAALLGKFVDGTEHLAGVVDPGHSMAFLQYGDHDGDAVAESALEAGVRVAPGRFFGDRSRFRLSLSRDPGHTAEGLEVLREILASLG</sequence>
<dbReference type="Gene3D" id="3.90.1150.10">
    <property type="entry name" value="Aspartate Aminotransferase, domain 1"/>
    <property type="match status" value="1"/>
</dbReference>
<dbReference type="CDD" id="cd00609">
    <property type="entry name" value="AAT_like"/>
    <property type="match status" value="1"/>
</dbReference>
<evidence type="ECO:0000313" key="2">
    <source>
        <dbReference type="EMBL" id="PHQ40156.1"/>
    </source>
</evidence>
<accession>A0A2G1WMF6</accession>